<reference evidence="2 3" key="1">
    <citation type="submission" date="2019-02" db="EMBL/GenBank/DDBJ databases">
        <title>Deep-cultivation of Planctomycetes and their phenomic and genomic characterization uncovers novel biology.</title>
        <authorList>
            <person name="Wiegand S."/>
            <person name="Jogler M."/>
            <person name="Boedeker C."/>
            <person name="Pinto D."/>
            <person name="Vollmers J."/>
            <person name="Rivas-Marin E."/>
            <person name="Kohn T."/>
            <person name="Peeters S.H."/>
            <person name="Heuer A."/>
            <person name="Rast P."/>
            <person name="Oberbeckmann S."/>
            <person name="Bunk B."/>
            <person name="Jeske O."/>
            <person name="Meyerdierks A."/>
            <person name="Storesund J.E."/>
            <person name="Kallscheuer N."/>
            <person name="Luecker S."/>
            <person name="Lage O.M."/>
            <person name="Pohl T."/>
            <person name="Merkel B.J."/>
            <person name="Hornburger P."/>
            <person name="Mueller R.-W."/>
            <person name="Bruemmer F."/>
            <person name="Labrenz M."/>
            <person name="Spormann A.M."/>
            <person name="Op den Camp H."/>
            <person name="Overmann J."/>
            <person name="Amann R."/>
            <person name="Jetten M.S.M."/>
            <person name="Mascher T."/>
            <person name="Medema M.H."/>
            <person name="Devos D.P."/>
            <person name="Kaster A.-K."/>
            <person name="Ovreas L."/>
            <person name="Rohde M."/>
            <person name="Galperin M.Y."/>
            <person name="Jogler C."/>
        </authorList>
    </citation>
    <scope>NUCLEOTIDE SEQUENCE [LARGE SCALE GENOMIC DNA]</scope>
    <source>
        <strain evidence="2 3">Mal4</strain>
    </source>
</reference>
<dbReference type="RefSeq" id="WP_145370187.1">
    <property type="nucleotide sequence ID" value="NZ_CP036275.1"/>
</dbReference>
<dbReference type="Proteomes" id="UP000320496">
    <property type="component" value="Chromosome"/>
</dbReference>
<gene>
    <name evidence="2" type="ORF">Mal4_32860</name>
</gene>
<keyword evidence="3" id="KW-1185">Reference proteome</keyword>
<evidence type="ECO:0000313" key="3">
    <source>
        <dbReference type="Proteomes" id="UP000320496"/>
    </source>
</evidence>
<dbReference type="KEGG" id="mri:Mal4_32860"/>
<evidence type="ECO:0000313" key="2">
    <source>
        <dbReference type="EMBL" id="QDU38954.1"/>
    </source>
</evidence>
<dbReference type="EMBL" id="CP036275">
    <property type="protein sequence ID" value="QDU38954.1"/>
    <property type="molecule type" value="Genomic_DNA"/>
</dbReference>
<dbReference type="AlphaFoldDB" id="A0A517Z8Z7"/>
<dbReference type="OrthoDB" id="291981at2"/>
<sequence>MVDAPGPVSTGRREVLLCLIAVAVLSGGRTVTAEDAAASLEAGQDRQTPPILQVAGQSDDHGDAAPQIRVDVIDQGTSSRRTRGRAIDALPMHYLTATHRQAASEILSSLSLYRRLPTIRCDVDPRVYGFFTTHPDVAVSIWRAMGISKLQMFQTGPNEYESDLGDGTFGVITVLHRSRNSCLILCEGQFNSPLLTKPIQSRALMHLQTSAGQDRSGQHYVTQQADLFVSFPSQTVDTIARIVSPVSNRMADKNFEEVSLFVRMMDVAMHRQPGWVEQISQKLDGILPGSREKLLEVTSQVYVDARRQALQEAGMPVSADQIVPPVQISAEPSAGAM</sequence>
<protein>
    <submittedName>
        <fullName evidence="2">Uncharacterized protein</fullName>
    </submittedName>
</protein>
<accession>A0A517Z8Z7</accession>
<evidence type="ECO:0000256" key="1">
    <source>
        <dbReference type="SAM" id="MobiDB-lite"/>
    </source>
</evidence>
<proteinExistence type="predicted"/>
<organism evidence="2 3">
    <name type="scientific">Maioricimonas rarisocia</name>
    <dbReference type="NCBI Taxonomy" id="2528026"/>
    <lineage>
        <taxon>Bacteria</taxon>
        <taxon>Pseudomonadati</taxon>
        <taxon>Planctomycetota</taxon>
        <taxon>Planctomycetia</taxon>
        <taxon>Planctomycetales</taxon>
        <taxon>Planctomycetaceae</taxon>
        <taxon>Maioricimonas</taxon>
    </lineage>
</organism>
<name>A0A517Z8Z7_9PLAN</name>
<feature type="region of interest" description="Disordered" evidence="1">
    <location>
        <begin position="39"/>
        <end position="64"/>
    </location>
</feature>